<reference evidence="1 2" key="1">
    <citation type="journal article" date="2019" name="Sci. Rep.">
        <title>A high-quality genome of Eragrostis curvula grass provides insights into Poaceae evolution and supports new strategies to enhance forage quality.</title>
        <authorList>
            <person name="Carballo J."/>
            <person name="Santos B.A.C.M."/>
            <person name="Zappacosta D."/>
            <person name="Garbus I."/>
            <person name="Selva J.P."/>
            <person name="Gallo C.A."/>
            <person name="Diaz A."/>
            <person name="Albertini E."/>
            <person name="Caccamo M."/>
            <person name="Echenique V."/>
        </authorList>
    </citation>
    <scope>NUCLEOTIDE SEQUENCE [LARGE SCALE GENOMIC DNA]</scope>
    <source>
        <strain evidence="2">cv. Victoria</strain>
        <tissue evidence="1">Leaf</tissue>
    </source>
</reference>
<evidence type="ECO:0000313" key="2">
    <source>
        <dbReference type="Proteomes" id="UP000324897"/>
    </source>
</evidence>
<protein>
    <submittedName>
        <fullName evidence="1">Uncharacterized protein</fullName>
    </submittedName>
</protein>
<name>A0A5J9TLH4_9POAL</name>
<organism evidence="1 2">
    <name type="scientific">Eragrostis curvula</name>
    <name type="common">weeping love grass</name>
    <dbReference type="NCBI Taxonomy" id="38414"/>
    <lineage>
        <taxon>Eukaryota</taxon>
        <taxon>Viridiplantae</taxon>
        <taxon>Streptophyta</taxon>
        <taxon>Embryophyta</taxon>
        <taxon>Tracheophyta</taxon>
        <taxon>Spermatophyta</taxon>
        <taxon>Magnoliopsida</taxon>
        <taxon>Liliopsida</taxon>
        <taxon>Poales</taxon>
        <taxon>Poaceae</taxon>
        <taxon>PACMAD clade</taxon>
        <taxon>Chloridoideae</taxon>
        <taxon>Eragrostideae</taxon>
        <taxon>Eragrostidinae</taxon>
        <taxon>Eragrostis</taxon>
    </lineage>
</organism>
<dbReference type="AlphaFoldDB" id="A0A5J9TLH4"/>
<feature type="non-terminal residue" evidence="1">
    <location>
        <position position="1"/>
    </location>
</feature>
<accession>A0A5J9TLH4</accession>
<gene>
    <name evidence="1" type="ORF">EJB05_45645</name>
</gene>
<comment type="caution">
    <text evidence="1">The sequence shown here is derived from an EMBL/GenBank/DDBJ whole genome shotgun (WGS) entry which is preliminary data.</text>
</comment>
<sequence>MKLLALHHRVPGVLLLPKGGLAAPAARGHADGAPLPRTTWMPRPAHCQAQDAGRAMTLSPVAAAPWNFDADAAPGIVDVRATQPSPERPRRHGLIHGRSRIGEENGNHSPAAAVLTVARVVPASGSGGSRTGGEVHAAGGGGDWIAARVAQADDAGAVAYFNFKTLCHCDL</sequence>
<dbReference type="EMBL" id="RWGY01000039">
    <property type="protein sequence ID" value="TVU12027.1"/>
    <property type="molecule type" value="Genomic_DNA"/>
</dbReference>
<proteinExistence type="predicted"/>
<keyword evidence="2" id="KW-1185">Reference proteome</keyword>
<dbReference type="Proteomes" id="UP000324897">
    <property type="component" value="Chromosome 3"/>
</dbReference>
<dbReference type="Gramene" id="TVU12027">
    <property type="protein sequence ID" value="TVU12027"/>
    <property type="gene ID" value="EJB05_45645"/>
</dbReference>
<evidence type="ECO:0000313" key="1">
    <source>
        <dbReference type="EMBL" id="TVU12027.1"/>
    </source>
</evidence>